<gene>
    <name evidence="3" type="ORF">SAMN06295900_106193</name>
</gene>
<evidence type="ECO:0000256" key="2">
    <source>
        <dbReference type="SAM" id="SignalP"/>
    </source>
</evidence>
<dbReference type="RefSeq" id="WP_085227881.1">
    <property type="nucleotide sequence ID" value="NZ_BSQD01000006.1"/>
</dbReference>
<dbReference type="Proteomes" id="UP000192911">
    <property type="component" value="Unassembled WGS sequence"/>
</dbReference>
<feature type="chain" id="PRO_5010859839" evidence="2">
    <location>
        <begin position="22"/>
        <end position="99"/>
    </location>
</feature>
<sequence>MRLISAALLGVAASWPALVHATTTTPDPADATGPVPAIAAPLAFDGYRPYDESGNRSWQELNQAVQDKPFKGGAPHDGAMSKPTAGGKSNHSQHGETHR</sequence>
<feature type="region of interest" description="Disordered" evidence="1">
    <location>
        <begin position="50"/>
        <end position="99"/>
    </location>
</feature>
<dbReference type="STRING" id="28094.SAMN06295900_106193"/>
<dbReference type="GeneID" id="95550575"/>
<evidence type="ECO:0000313" key="4">
    <source>
        <dbReference type="Proteomes" id="UP000192911"/>
    </source>
</evidence>
<keyword evidence="2" id="KW-0732">Signal</keyword>
<organism evidence="3 4">
    <name type="scientific">Trinickia caryophylli</name>
    <name type="common">Paraburkholderia caryophylli</name>
    <dbReference type="NCBI Taxonomy" id="28094"/>
    <lineage>
        <taxon>Bacteria</taxon>
        <taxon>Pseudomonadati</taxon>
        <taxon>Pseudomonadota</taxon>
        <taxon>Betaproteobacteria</taxon>
        <taxon>Burkholderiales</taxon>
        <taxon>Burkholderiaceae</taxon>
        <taxon>Trinickia</taxon>
    </lineage>
</organism>
<name>A0A1X7ERK6_TRICW</name>
<protein>
    <submittedName>
        <fullName evidence="3">Uncharacterized protein</fullName>
    </submittedName>
</protein>
<feature type="signal peptide" evidence="2">
    <location>
        <begin position="1"/>
        <end position="21"/>
    </location>
</feature>
<dbReference type="EMBL" id="FXAH01000006">
    <property type="protein sequence ID" value="SMF38777.1"/>
    <property type="molecule type" value="Genomic_DNA"/>
</dbReference>
<feature type="compositionally biased region" description="Polar residues" evidence="1">
    <location>
        <begin position="55"/>
        <end position="65"/>
    </location>
</feature>
<reference evidence="4" key="1">
    <citation type="submission" date="2017-04" db="EMBL/GenBank/DDBJ databases">
        <authorList>
            <person name="Varghese N."/>
            <person name="Submissions S."/>
        </authorList>
    </citation>
    <scope>NUCLEOTIDE SEQUENCE [LARGE SCALE GENOMIC DNA]</scope>
    <source>
        <strain evidence="4">Ballard 720</strain>
    </source>
</reference>
<keyword evidence="4" id="KW-1185">Reference proteome</keyword>
<evidence type="ECO:0000313" key="3">
    <source>
        <dbReference type="EMBL" id="SMF38777.1"/>
    </source>
</evidence>
<accession>A0A1X7ERK6</accession>
<dbReference type="OrthoDB" id="9115143at2"/>
<evidence type="ECO:0000256" key="1">
    <source>
        <dbReference type="SAM" id="MobiDB-lite"/>
    </source>
</evidence>
<dbReference type="AlphaFoldDB" id="A0A1X7ERK6"/>
<proteinExistence type="predicted"/>